<dbReference type="Proteomes" id="UP000230161">
    <property type="component" value="Unassembled WGS sequence"/>
</dbReference>
<keyword evidence="6" id="KW-1185">Reference proteome</keyword>
<dbReference type="EMBL" id="PGFB01000001">
    <property type="protein sequence ID" value="PJJ65099.1"/>
    <property type="molecule type" value="Genomic_DNA"/>
</dbReference>
<keyword evidence="2" id="KW-0378">Hydrolase</keyword>
<dbReference type="InterPro" id="IPR036264">
    <property type="entry name" value="Bact_exopeptidase_dim_dom"/>
</dbReference>
<keyword evidence="5" id="KW-0645">Protease</keyword>
<dbReference type="GO" id="GO:0046872">
    <property type="term" value="F:metal ion binding"/>
    <property type="evidence" value="ECO:0007669"/>
    <property type="project" value="UniProtKB-KW"/>
</dbReference>
<dbReference type="PANTHER" id="PTHR43808">
    <property type="entry name" value="ACETYLORNITHINE DEACETYLASE"/>
    <property type="match status" value="1"/>
</dbReference>
<reference evidence="5 6" key="1">
    <citation type="submission" date="2017-11" db="EMBL/GenBank/DDBJ databases">
        <title>Genomic Encyclopedia of Archaeal and Bacterial Type Strains, Phase II (KMG-II): From Individual Species to Whole Genera.</title>
        <authorList>
            <person name="Goeker M."/>
        </authorList>
    </citation>
    <scope>NUCLEOTIDE SEQUENCE [LARGE SCALE GENOMIC DNA]</scope>
    <source>
        <strain evidence="5 6">DSM 25625</strain>
    </source>
</reference>
<keyword evidence="5" id="KW-0121">Carboxypeptidase</keyword>
<dbReference type="InterPro" id="IPR002933">
    <property type="entry name" value="Peptidase_M20"/>
</dbReference>
<dbReference type="InterPro" id="IPR017150">
    <property type="entry name" value="Pept_M20_glutamate_carboxypep"/>
</dbReference>
<evidence type="ECO:0000256" key="3">
    <source>
        <dbReference type="PIRSR" id="PIRSR037238-1"/>
    </source>
</evidence>
<name>A0A2M9C3N5_9MICO</name>
<dbReference type="PANTHER" id="PTHR43808:SF9">
    <property type="entry name" value="BLL0789 PROTEIN"/>
    <property type="match status" value="1"/>
</dbReference>
<evidence type="ECO:0000256" key="2">
    <source>
        <dbReference type="ARBA" id="ARBA00022801"/>
    </source>
</evidence>
<feature type="active site" evidence="3">
    <location>
        <position position="109"/>
    </location>
</feature>
<dbReference type="GO" id="GO:0004180">
    <property type="term" value="F:carboxypeptidase activity"/>
    <property type="evidence" value="ECO:0007669"/>
    <property type="project" value="UniProtKB-KW"/>
</dbReference>
<evidence type="ECO:0000313" key="6">
    <source>
        <dbReference type="Proteomes" id="UP000230161"/>
    </source>
</evidence>
<evidence type="ECO:0000313" key="5">
    <source>
        <dbReference type="EMBL" id="PJJ65099.1"/>
    </source>
</evidence>
<protein>
    <submittedName>
        <fullName evidence="5">Glutamate carboxypeptidase</fullName>
    </submittedName>
</protein>
<dbReference type="SUPFAM" id="SSF55031">
    <property type="entry name" value="Bacterial exopeptidase dimerisation domain"/>
    <property type="match status" value="1"/>
</dbReference>
<dbReference type="Pfam" id="PF01546">
    <property type="entry name" value="Peptidase_M20"/>
    <property type="match status" value="1"/>
</dbReference>
<comment type="caution">
    <text evidence="5">The sequence shown here is derived from an EMBL/GenBank/DDBJ whole genome shotgun (WGS) entry which is preliminary data.</text>
</comment>
<proteinExistence type="predicted"/>
<feature type="domain" description="Peptidase M20 dimerisation" evidence="4">
    <location>
        <begin position="204"/>
        <end position="298"/>
    </location>
</feature>
<sequence length="412" mass="42043">MIAGVPGPEAVAALPMVGLADWLDGHSARMVDDLAALVRIESPSGDLAALDACLGAIMNWLEGLLGPADTAERHSDAEFGTVVVLDYAATGGAGFVSDTRPVVLLAHYDTVWGVGTLADRPWRESRGRAQAPGGFDMKGGLVQAVWGLAAARRLGIALPTVRIVLTPDEEIGSPFSRPWIERACASARAVLVAESAANGALKTARSGVGLFRVQIDGIASHSGLEPEAGASAIDEAARVVLELHAASNPDARTSVNAGIISGGTRPNVVAAHAVLDVDVRVTSAAEAARIDAVFESLVPRDPRARIAVSGGWNRPVMERTASVAAMFALAAALGERLGEHLEEVAVGGASDGNFAAALGLPVLDGLGAVGGGAHSADEWVDLSAMPVRAALLAGIVATFATPAGSDTEMKYG</sequence>
<dbReference type="InterPro" id="IPR050072">
    <property type="entry name" value="Peptidase_M20A"/>
</dbReference>
<dbReference type="SUPFAM" id="SSF53187">
    <property type="entry name" value="Zn-dependent exopeptidases"/>
    <property type="match status" value="1"/>
</dbReference>
<evidence type="ECO:0000256" key="1">
    <source>
        <dbReference type="ARBA" id="ARBA00022723"/>
    </source>
</evidence>
<dbReference type="CDD" id="cd03885">
    <property type="entry name" value="M20_CPDG2"/>
    <property type="match status" value="1"/>
</dbReference>
<dbReference type="Gene3D" id="3.30.70.360">
    <property type="match status" value="1"/>
</dbReference>
<organism evidence="5 6">
    <name type="scientific">Compostimonas suwonensis</name>
    <dbReference type="NCBI Taxonomy" id="1048394"/>
    <lineage>
        <taxon>Bacteria</taxon>
        <taxon>Bacillati</taxon>
        <taxon>Actinomycetota</taxon>
        <taxon>Actinomycetes</taxon>
        <taxon>Micrococcales</taxon>
        <taxon>Microbacteriaceae</taxon>
        <taxon>Compostimonas</taxon>
    </lineage>
</organism>
<gene>
    <name evidence="5" type="ORF">CLV54_0126</name>
</gene>
<keyword evidence="1" id="KW-0479">Metal-binding</keyword>
<dbReference type="PIRSF" id="PIRSF037238">
    <property type="entry name" value="Carboxypeptidase_G2"/>
    <property type="match status" value="1"/>
</dbReference>
<dbReference type="AlphaFoldDB" id="A0A2M9C3N5"/>
<dbReference type="RefSeq" id="WP_211294399.1">
    <property type="nucleotide sequence ID" value="NZ_PGFB01000001.1"/>
</dbReference>
<dbReference type="Gene3D" id="3.40.630.10">
    <property type="entry name" value="Zn peptidases"/>
    <property type="match status" value="1"/>
</dbReference>
<accession>A0A2M9C3N5</accession>
<feature type="active site" description="Proton acceptor" evidence="3">
    <location>
        <position position="169"/>
    </location>
</feature>
<dbReference type="InterPro" id="IPR011650">
    <property type="entry name" value="Peptidase_M20_dimer"/>
</dbReference>
<evidence type="ECO:0000259" key="4">
    <source>
        <dbReference type="Pfam" id="PF07687"/>
    </source>
</evidence>
<dbReference type="Pfam" id="PF07687">
    <property type="entry name" value="M20_dimer"/>
    <property type="match status" value="1"/>
</dbReference>